<dbReference type="InterPro" id="IPR018759">
    <property type="entry name" value="BBP2_2"/>
</dbReference>
<organism evidence="2">
    <name type="scientific">uncultured Acetobacteraceae bacterium</name>
    <dbReference type="NCBI Taxonomy" id="169975"/>
    <lineage>
        <taxon>Bacteria</taxon>
        <taxon>Pseudomonadati</taxon>
        <taxon>Pseudomonadota</taxon>
        <taxon>Alphaproteobacteria</taxon>
        <taxon>Acetobacterales</taxon>
        <taxon>Acetobacteraceae</taxon>
        <taxon>environmental samples</taxon>
    </lineage>
</organism>
<accession>A0A6J4H7E9</accession>
<dbReference type="Pfam" id="PF10082">
    <property type="entry name" value="BBP2_2"/>
    <property type="match status" value="1"/>
</dbReference>
<proteinExistence type="predicted"/>
<dbReference type="AlphaFoldDB" id="A0A6J4H7E9"/>
<evidence type="ECO:0000256" key="1">
    <source>
        <dbReference type="SAM" id="SignalP"/>
    </source>
</evidence>
<evidence type="ECO:0008006" key="3">
    <source>
        <dbReference type="Google" id="ProtNLM"/>
    </source>
</evidence>
<keyword evidence="1" id="KW-0732">Signal</keyword>
<name>A0A6J4H7E9_9PROT</name>
<evidence type="ECO:0000313" key="2">
    <source>
        <dbReference type="EMBL" id="CAA9214529.1"/>
    </source>
</evidence>
<feature type="chain" id="PRO_5026928294" description="Outer membrane beta-barrel protein" evidence="1">
    <location>
        <begin position="23"/>
        <end position="431"/>
    </location>
</feature>
<protein>
    <recommendedName>
        <fullName evidence="3">Outer membrane beta-barrel protein</fullName>
    </recommendedName>
</protein>
<sequence length="431" mass="48193">MGKRIRSCLAAALLAGGLPATAAYGQRVSPQEVQRGVTVETRPRRDFDPLGVRLGGFRLEGFAETGLGYDSNVFGRKNDVRSDAYGTESGNVSLESDWTRHAVGASASIDARQYFGHAELNWTDWNLGGFGRYDIDSRTNVEARYRHYREHLDVYNFDVQSAGIVRPVPYDSDEVQVTGTTRFNRFGLTGIGLYRTFRFEDIDVNEQRNFTSRNSFDTMIGAVAGSYAFAPGRFITGIVRLQDISYIDDAPRNPLNPAAVIPRDRDSFSWVALAGFEYDFDGVWAGRIGFGWQQRNYRGAQIKTLEGPAVEGRLSWSPSQLTTVTFNVARTIEESIRENAVSYQRTTGGVRVDHEFLRNVILGAEVRADRREYDQPNGTATDGVAQLNGRWLINRSLSVTGSYAYNRRIEASGGAEKYDRNLVQVRLRIAL</sequence>
<feature type="signal peptide" evidence="1">
    <location>
        <begin position="1"/>
        <end position="22"/>
    </location>
</feature>
<dbReference type="SUPFAM" id="SSF56935">
    <property type="entry name" value="Porins"/>
    <property type="match status" value="1"/>
</dbReference>
<gene>
    <name evidence="2" type="ORF">AVDCRST_MAG04-305</name>
</gene>
<reference evidence="2" key="1">
    <citation type="submission" date="2020-02" db="EMBL/GenBank/DDBJ databases">
        <authorList>
            <person name="Meier V. D."/>
        </authorList>
    </citation>
    <scope>NUCLEOTIDE SEQUENCE</scope>
    <source>
        <strain evidence="2">AVDCRST_MAG04</strain>
    </source>
</reference>
<dbReference type="EMBL" id="CADCTL010000022">
    <property type="protein sequence ID" value="CAA9214529.1"/>
    <property type="molecule type" value="Genomic_DNA"/>
</dbReference>